<dbReference type="EMBL" id="BAAADV010000001">
    <property type="protein sequence ID" value="GAA0667917.1"/>
    <property type="molecule type" value="Genomic_DNA"/>
</dbReference>
<evidence type="ECO:0000313" key="5">
    <source>
        <dbReference type="Proteomes" id="UP001500420"/>
    </source>
</evidence>
<dbReference type="Pfam" id="PF00378">
    <property type="entry name" value="ECH_1"/>
    <property type="match status" value="1"/>
</dbReference>
<feature type="compositionally biased region" description="Basic and acidic residues" evidence="3">
    <location>
        <begin position="221"/>
        <end position="238"/>
    </location>
</feature>
<accession>A0AAV3T879</accession>
<proteinExistence type="inferred from homology"/>
<dbReference type="CDD" id="cd06558">
    <property type="entry name" value="crotonase-like"/>
    <property type="match status" value="1"/>
</dbReference>
<dbReference type="InterPro" id="IPR029045">
    <property type="entry name" value="ClpP/crotonase-like_dom_sf"/>
</dbReference>
<evidence type="ECO:0000256" key="1">
    <source>
        <dbReference type="ARBA" id="ARBA00005254"/>
    </source>
</evidence>
<dbReference type="Gene3D" id="3.90.226.10">
    <property type="entry name" value="2-enoyl-CoA Hydratase, Chain A, domain 1"/>
    <property type="match status" value="1"/>
</dbReference>
<dbReference type="GO" id="GO:0003824">
    <property type="term" value="F:catalytic activity"/>
    <property type="evidence" value="ECO:0007669"/>
    <property type="project" value="InterPro"/>
</dbReference>
<evidence type="ECO:0000256" key="2">
    <source>
        <dbReference type="RuleBase" id="RU003707"/>
    </source>
</evidence>
<evidence type="ECO:0000313" key="4">
    <source>
        <dbReference type="EMBL" id="GAA0667917.1"/>
    </source>
</evidence>
<dbReference type="AlphaFoldDB" id="A0AAV3T879"/>
<comment type="similarity">
    <text evidence="1 2">Belongs to the enoyl-CoA hydratase/isomerase family.</text>
</comment>
<reference evidence="4 5" key="1">
    <citation type="journal article" date="2019" name="Int. J. Syst. Evol. Microbiol.">
        <title>The Global Catalogue of Microorganisms (GCM) 10K type strain sequencing project: providing services to taxonomists for standard genome sequencing and annotation.</title>
        <authorList>
            <consortium name="The Broad Institute Genomics Platform"/>
            <consortium name="The Broad Institute Genome Sequencing Center for Infectious Disease"/>
            <person name="Wu L."/>
            <person name="Ma J."/>
        </authorList>
    </citation>
    <scope>NUCLEOTIDE SEQUENCE [LARGE SCALE GENOMIC DNA]</scope>
    <source>
        <strain evidence="4 5">JCM 16328</strain>
    </source>
</reference>
<dbReference type="InterPro" id="IPR018376">
    <property type="entry name" value="Enoyl-CoA_hyd/isom_CS"/>
</dbReference>
<dbReference type="Proteomes" id="UP001500420">
    <property type="component" value="Unassembled WGS sequence"/>
</dbReference>
<name>A0AAV3T879_9EURY</name>
<organism evidence="4 5">
    <name type="scientific">Natronoarchaeum mannanilyticum</name>
    <dbReference type="NCBI Taxonomy" id="926360"/>
    <lineage>
        <taxon>Archaea</taxon>
        <taxon>Methanobacteriati</taxon>
        <taxon>Methanobacteriota</taxon>
        <taxon>Stenosarchaea group</taxon>
        <taxon>Halobacteria</taxon>
        <taxon>Halobacteriales</taxon>
        <taxon>Natronoarchaeaceae</taxon>
    </lineage>
</organism>
<protein>
    <submittedName>
        <fullName evidence="4">Enoyl-CoA hydratase/isomerase family protein</fullName>
    </submittedName>
</protein>
<feature type="region of interest" description="Disordered" evidence="3">
    <location>
        <begin position="201"/>
        <end position="238"/>
    </location>
</feature>
<evidence type="ECO:0000256" key="3">
    <source>
        <dbReference type="SAM" id="MobiDB-lite"/>
    </source>
</evidence>
<dbReference type="SUPFAM" id="SSF52096">
    <property type="entry name" value="ClpP/crotonase"/>
    <property type="match status" value="1"/>
</dbReference>
<keyword evidence="5" id="KW-1185">Reference proteome</keyword>
<dbReference type="InterPro" id="IPR001753">
    <property type="entry name" value="Enoyl-CoA_hydra/iso"/>
</dbReference>
<comment type="caution">
    <text evidence="4">The sequence shown here is derived from an EMBL/GenBank/DDBJ whole genome shotgun (WGS) entry which is preliminary data.</text>
</comment>
<feature type="compositionally biased region" description="Basic and acidic residues" evidence="3">
    <location>
        <begin position="201"/>
        <end position="214"/>
    </location>
</feature>
<gene>
    <name evidence="4" type="ORF">GCM10009020_12000</name>
</gene>
<dbReference type="RefSeq" id="WP_343773007.1">
    <property type="nucleotide sequence ID" value="NZ_BAAADV010000001.1"/>
</dbReference>
<dbReference type="PANTHER" id="PTHR43802">
    <property type="entry name" value="ENOYL-COA HYDRATASE"/>
    <property type="match status" value="1"/>
</dbReference>
<dbReference type="PANTHER" id="PTHR43802:SF1">
    <property type="entry name" value="IP11341P-RELATED"/>
    <property type="match status" value="1"/>
</dbReference>
<sequence length="238" mass="25115">MIETEVRDDVRTVRLTRPERRNALTPAALDELAAAIEDADEPVVYLAGAGSAFCAGADLDAVADLDDEERARAFARRGQRVARTIETAESAVVAGIDGAARGGGVELALACDVRVATPAATFAEPGVTFGLFGAWGGTVRLPEVVGLGDAMDVALSGRVLDADEALRAGLVSRVVDEPYAVADELAGNDHAAVRAVKARLRDDADRETREREEADAFAELAVERAGTRNEDSRGREEN</sequence>
<dbReference type="PROSITE" id="PS00166">
    <property type="entry name" value="ENOYL_COA_HYDRATASE"/>
    <property type="match status" value="1"/>
</dbReference>